<feature type="signal peptide" evidence="1">
    <location>
        <begin position="1"/>
        <end position="25"/>
    </location>
</feature>
<evidence type="ECO:0000259" key="2">
    <source>
        <dbReference type="Pfam" id="PF10531"/>
    </source>
</evidence>
<reference evidence="3 4" key="1">
    <citation type="submission" date="2013-05" db="EMBL/GenBank/DDBJ databases">
        <title>The Genome Sequence of Actinomyces europaeus ACS-120-V-COL10B.</title>
        <authorList>
            <consortium name="The Broad Institute Genomics Platform"/>
            <person name="Earl A."/>
            <person name="Ward D."/>
            <person name="Feldgarden M."/>
            <person name="Gevers D."/>
            <person name="Saerens B."/>
            <person name="Vaneechoutte M."/>
            <person name="Walker B."/>
            <person name="Young S."/>
            <person name="Zeng Q."/>
            <person name="Gargeya S."/>
            <person name="Fitzgerald M."/>
            <person name="Haas B."/>
            <person name="Abouelleil A."/>
            <person name="Allen A.W."/>
            <person name="Alvarado L."/>
            <person name="Arachchi H.M."/>
            <person name="Berlin A.M."/>
            <person name="Chapman S.B."/>
            <person name="Gainer-Dewar J."/>
            <person name="Goldberg J."/>
            <person name="Griggs A."/>
            <person name="Gujja S."/>
            <person name="Hansen M."/>
            <person name="Howarth C."/>
            <person name="Imamovic A."/>
            <person name="Ireland A."/>
            <person name="Larimer J."/>
            <person name="McCowan C."/>
            <person name="Murphy C."/>
            <person name="Pearson M."/>
            <person name="Poon T.W."/>
            <person name="Priest M."/>
            <person name="Roberts A."/>
            <person name="Saif S."/>
            <person name="Shea T."/>
            <person name="Sisk P."/>
            <person name="Sykes S."/>
            <person name="Wortman J."/>
            <person name="Nusbaum C."/>
            <person name="Birren B."/>
        </authorList>
    </citation>
    <scope>NUCLEOTIDE SEQUENCE [LARGE SCALE GENOMIC DNA]</scope>
    <source>
        <strain evidence="3 4">ACS-120-V-Col10b</strain>
    </source>
</reference>
<sequence length="219" mass="21999">MVALAVALVAVTAFSILRLSASAPAQDAILEDGTRQLRERIEAEGVDSRVTQPSEAELGPRPSGETAIFVQVTGAVNKPSVVQLRAGARGADAVEAAGGMSANAALASVNLAQLVSDGQHIHVLTNEELEKGGGSGMPRIVGAEATGGGGSDGAGAGGCIDLAVADSQTLQRLPGVGAALAECIIAYRSENGITKPEDVRAVSGIGPKTFAGFKDQLCQ</sequence>
<accession>A0A9W5VW82</accession>
<evidence type="ECO:0000313" key="3">
    <source>
        <dbReference type="EMBL" id="EPD30651.1"/>
    </source>
</evidence>
<dbReference type="Gene3D" id="1.10.150.320">
    <property type="entry name" value="Photosystem II 12 kDa extrinsic protein"/>
    <property type="match status" value="1"/>
</dbReference>
<keyword evidence="1" id="KW-0732">Signal</keyword>
<dbReference type="Pfam" id="PF10531">
    <property type="entry name" value="SLBB"/>
    <property type="match status" value="1"/>
</dbReference>
<dbReference type="InterPro" id="IPR010994">
    <property type="entry name" value="RuvA_2-like"/>
</dbReference>
<dbReference type="GO" id="GO:0015627">
    <property type="term" value="C:type II protein secretion system complex"/>
    <property type="evidence" value="ECO:0007669"/>
    <property type="project" value="TreeGrafter"/>
</dbReference>
<proteinExistence type="predicted"/>
<keyword evidence="4" id="KW-1185">Reference proteome</keyword>
<gene>
    <name evidence="3" type="ORF">HMPREF9238_00399</name>
</gene>
<dbReference type="Pfam" id="PF12836">
    <property type="entry name" value="HHH_3"/>
    <property type="match status" value="1"/>
</dbReference>
<dbReference type="GO" id="GO:0015628">
    <property type="term" value="P:protein secretion by the type II secretion system"/>
    <property type="evidence" value="ECO:0007669"/>
    <property type="project" value="TreeGrafter"/>
</dbReference>
<protein>
    <submittedName>
        <fullName evidence="3">Competence protein ComEA helix-hairpin-helix repeat region</fullName>
    </submittedName>
</protein>
<dbReference type="EMBL" id="AGWN01000001">
    <property type="protein sequence ID" value="EPD30651.1"/>
    <property type="molecule type" value="Genomic_DNA"/>
</dbReference>
<dbReference type="InterPro" id="IPR051675">
    <property type="entry name" value="Endo/Exo/Phosphatase_dom_1"/>
</dbReference>
<feature type="chain" id="PRO_5040997523" evidence="1">
    <location>
        <begin position="26"/>
        <end position="219"/>
    </location>
</feature>
<name>A0A9W5VW82_9ACTO</name>
<comment type="caution">
    <text evidence="3">The sequence shown here is derived from an EMBL/GenBank/DDBJ whole genome shotgun (WGS) entry which is preliminary data.</text>
</comment>
<organism evidence="3 4">
    <name type="scientific">Gleimia europaea ACS-120-V-Col10b</name>
    <dbReference type="NCBI Taxonomy" id="883069"/>
    <lineage>
        <taxon>Bacteria</taxon>
        <taxon>Bacillati</taxon>
        <taxon>Actinomycetota</taxon>
        <taxon>Actinomycetes</taxon>
        <taxon>Actinomycetales</taxon>
        <taxon>Actinomycetaceae</taxon>
        <taxon>Gleimia</taxon>
    </lineage>
</organism>
<dbReference type="PANTHER" id="PTHR21180:SF32">
    <property type="entry name" value="ENDONUCLEASE_EXONUCLEASE_PHOSPHATASE FAMILY DOMAIN-CONTAINING PROTEIN 1"/>
    <property type="match status" value="1"/>
</dbReference>
<feature type="domain" description="Soluble ligand binding" evidence="2">
    <location>
        <begin position="70"/>
        <end position="122"/>
    </location>
</feature>
<dbReference type="PANTHER" id="PTHR21180">
    <property type="entry name" value="ENDONUCLEASE/EXONUCLEASE/PHOSPHATASE FAMILY DOMAIN-CONTAINING PROTEIN 1"/>
    <property type="match status" value="1"/>
</dbReference>
<dbReference type="SUPFAM" id="SSF47781">
    <property type="entry name" value="RuvA domain 2-like"/>
    <property type="match status" value="1"/>
</dbReference>
<evidence type="ECO:0000256" key="1">
    <source>
        <dbReference type="SAM" id="SignalP"/>
    </source>
</evidence>
<dbReference type="Gene3D" id="3.10.560.10">
    <property type="entry name" value="Outer membrane lipoprotein wza domain like"/>
    <property type="match status" value="1"/>
</dbReference>
<dbReference type="AlphaFoldDB" id="A0A9W5VW82"/>
<dbReference type="Proteomes" id="UP000014387">
    <property type="component" value="Unassembled WGS sequence"/>
</dbReference>
<dbReference type="InterPro" id="IPR019554">
    <property type="entry name" value="Soluble_ligand-bd"/>
</dbReference>
<evidence type="ECO:0000313" key="4">
    <source>
        <dbReference type="Proteomes" id="UP000014387"/>
    </source>
</evidence>